<sequence length="66" mass="7306">MAAVVSLIFSVKTLADLDQDGRDSDNQFWSRSFSPGRSQSFAGVIQLKVRTICSEVLENLSSKLKK</sequence>
<organism evidence="1 2">
    <name type="scientific">Cichorium intybus</name>
    <name type="common">Chicory</name>
    <dbReference type="NCBI Taxonomy" id="13427"/>
    <lineage>
        <taxon>Eukaryota</taxon>
        <taxon>Viridiplantae</taxon>
        <taxon>Streptophyta</taxon>
        <taxon>Embryophyta</taxon>
        <taxon>Tracheophyta</taxon>
        <taxon>Spermatophyta</taxon>
        <taxon>Magnoliopsida</taxon>
        <taxon>eudicotyledons</taxon>
        <taxon>Gunneridae</taxon>
        <taxon>Pentapetalae</taxon>
        <taxon>asterids</taxon>
        <taxon>campanulids</taxon>
        <taxon>Asterales</taxon>
        <taxon>Asteraceae</taxon>
        <taxon>Cichorioideae</taxon>
        <taxon>Cichorieae</taxon>
        <taxon>Cichoriinae</taxon>
        <taxon>Cichorium</taxon>
    </lineage>
</organism>
<protein>
    <submittedName>
        <fullName evidence="1">Uncharacterized protein</fullName>
    </submittedName>
</protein>
<comment type="caution">
    <text evidence="1">The sequence shown here is derived from an EMBL/GenBank/DDBJ whole genome shotgun (WGS) entry which is preliminary data.</text>
</comment>
<accession>A0ACB9FAU9</accession>
<dbReference type="EMBL" id="CM042011">
    <property type="protein sequence ID" value="KAI3767787.1"/>
    <property type="molecule type" value="Genomic_DNA"/>
</dbReference>
<reference evidence="1 2" key="2">
    <citation type="journal article" date="2022" name="Mol. Ecol. Resour.">
        <title>The genomes of chicory, endive, great burdock and yacon provide insights into Asteraceae paleo-polyploidization history and plant inulin production.</title>
        <authorList>
            <person name="Fan W."/>
            <person name="Wang S."/>
            <person name="Wang H."/>
            <person name="Wang A."/>
            <person name="Jiang F."/>
            <person name="Liu H."/>
            <person name="Zhao H."/>
            <person name="Xu D."/>
            <person name="Zhang Y."/>
        </authorList>
    </citation>
    <scope>NUCLEOTIDE SEQUENCE [LARGE SCALE GENOMIC DNA]</scope>
    <source>
        <strain evidence="2">cv. Punajuju</strain>
        <tissue evidence="1">Leaves</tissue>
    </source>
</reference>
<name>A0ACB9FAU9_CICIN</name>
<evidence type="ECO:0000313" key="2">
    <source>
        <dbReference type="Proteomes" id="UP001055811"/>
    </source>
</evidence>
<reference evidence="2" key="1">
    <citation type="journal article" date="2022" name="Mol. Ecol. Resour.">
        <title>The genomes of chicory, endive, great burdock and yacon provide insights into Asteraceae palaeo-polyploidization history and plant inulin production.</title>
        <authorList>
            <person name="Fan W."/>
            <person name="Wang S."/>
            <person name="Wang H."/>
            <person name="Wang A."/>
            <person name="Jiang F."/>
            <person name="Liu H."/>
            <person name="Zhao H."/>
            <person name="Xu D."/>
            <person name="Zhang Y."/>
        </authorList>
    </citation>
    <scope>NUCLEOTIDE SEQUENCE [LARGE SCALE GENOMIC DNA]</scope>
    <source>
        <strain evidence="2">cv. Punajuju</strain>
    </source>
</reference>
<proteinExistence type="predicted"/>
<evidence type="ECO:0000313" key="1">
    <source>
        <dbReference type="EMBL" id="KAI3767787.1"/>
    </source>
</evidence>
<gene>
    <name evidence="1" type="ORF">L2E82_18194</name>
</gene>
<dbReference type="Proteomes" id="UP001055811">
    <property type="component" value="Linkage Group LG03"/>
</dbReference>
<keyword evidence="2" id="KW-1185">Reference proteome</keyword>